<feature type="region of interest" description="Disordered" evidence="1">
    <location>
        <begin position="1"/>
        <end position="71"/>
    </location>
</feature>
<feature type="region of interest" description="Disordered" evidence="1">
    <location>
        <begin position="359"/>
        <end position="392"/>
    </location>
</feature>
<feature type="compositionally biased region" description="Low complexity" evidence="1">
    <location>
        <begin position="1"/>
        <end position="29"/>
    </location>
</feature>
<proteinExistence type="predicted"/>
<dbReference type="Pfam" id="PF00078">
    <property type="entry name" value="RVT_1"/>
    <property type="match status" value="1"/>
</dbReference>
<feature type="compositionally biased region" description="Acidic residues" evidence="1">
    <location>
        <begin position="1567"/>
        <end position="1580"/>
    </location>
</feature>
<accession>A0A397BS01</accession>
<dbReference type="SUPFAM" id="SSF81383">
    <property type="entry name" value="F-box domain"/>
    <property type="match status" value="1"/>
</dbReference>
<dbReference type="VEuPathDB" id="FungiDB:H257_18739"/>
<dbReference type="GO" id="GO:0051276">
    <property type="term" value="P:chromosome organization"/>
    <property type="evidence" value="ECO:0007669"/>
    <property type="project" value="InterPro"/>
</dbReference>
<dbReference type="VEuPathDB" id="FungiDB:H257_11901"/>
<dbReference type="VEuPathDB" id="FungiDB:H257_08746"/>
<feature type="compositionally biased region" description="Low complexity" evidence="1">
    <location>
        <begin position="363"/>
        <end position="376"/>
    </location>
</feature>
<dbReference type="PROSITE" id="PS50878">
    <property type="entry name" value="RT_POL"/>
    <property type="match status" value="1"/>
</dbReference>
<dbReference type="Gene3D" id="1.20.1280.50">
    <property type="match status" value="1"/>
</dbReference>
<feature type="domain" description="Reverse transcriptase" evidence="2">
    <location>
        <begin position="1279"/>
        <end position="1532"/>
    </location>
</feature>
<evidence type="ECO:0000256" key="1">
    <source>
        <dbReference type="SAM" id="MobiDB-lite"/>
    </source>
</evidence>
<feature type="region of interest" description="Disordered" evidence="1">
    <location>
        <begin position="1615"/>
        <end position="1647"/>
    </location>
</feature>
<organism evidence="3 4">
    <name type="scientific">Aphanomyces astaci</name>
    <name type="common">Crayfish plague agent</name>
    <dbReference type="NCBI Taxonomy" id="112090"/>
    <lineage>
        <taxon>Eukaryota</taxon>
        <taxon>Sar</taxon>
        <taxon>Stramenopiles</taxon>
        <taxon>Oomycota</taxon>
        <taxon>Saprolegniomycetes</taxon>
        <taxon>Saprolegniales</taxon>
        <taxon>Verrucalvaceae</taxon>
        <taxon>Aphanomyces</taxon>
    </lineage>
</organism>
<dbReference type="Proteomes" id="UP000265427">
    <property type="component" value="Unassembled WGS sequence"/>
</dbReference>
<dbReference type="InterPro" id="IPR000477">
    <property type="entry name" value="RT_dom"/>
</dbReference>
<dbReference type="GO" id="GO:0003824">
    <property type="term" value="F:catalytic activity"/>
    <property type="evidence" value="ECO:0007669"/>
    <property type="project" value="InterPro"/>
</dbReference>
<protein>
    <recommendedName>
        <fullName evidence="2">Reverse transcriptase domain-containing protein</fullName>
    </recommendedName>
</protein>
<dbReference type="SUPFAM" id="SSF75553">
    <property type="entry name" value="Smc hinge domain"/>
    <property type="match status" value="1"/>
</dbReference>
<dbReference type="InterPro" id="IPR036691">
    <property type="entry name" value="Endo/exonu/phosph_ase_sf"/>
</dbReference>
<dbReference type="GO" id="GO:0005694">
    <property type="term" value="C:chromosome"/>
    <property type="evidence" value="ECO:0007669"/>
    <property type="project" value="InterPro"/>
</dbReference>
<sequence length="3039" mass="337147">MTTTRASSIAAAVSASPTLATATPTTPTSHDVNDDMDEGTPTPIADAVPTHDANDTLTPGTAPTATLGDDDVTGAAAHRLDEDFPELDGAKATTSPPIPATNPWNWAATTGADMSKPRADDIGFHPATDAQLATLLQLQEQGTWSYDAVLALESSPRREAVGHLIMRPGVSTAKVSENRLFQAVLYSSQIPAKLRPLLADIITIRRNPTNHELSWAIASRAALDALQGVSFSIPISKTETKRCVMEAVGPLSGYYLDIVSGFRTLDEERAFCTYVHTIEPRLFYAKAVTEARSTGLQGERFRVFFTGDEPPAFLKQGTRHVEEILVFGRCFRVYAKDWFYQDYRLVRLNLDEHAKRNGHNLLPASRSTSSPHPTSTGPQQAMPTTHNKSKKMCVVTPPAPKWTKVSRRTGKRGLDADAAPQPMASKRDWVTTNFYTVLDKNVSFRVARTTAVSRGTEITTFMPAIQRSPVTSPAKKSLRVDSTKVASGKTTRVSQTIDQVMTELEALAARTAASAKHHATTVAEELETKRFDLRALVIAGQVDAIARYLEQRPVGFGDQLARLAHDDPSTFNSFCQQRTVQRWLRATFGGTHPFEVIYKNVFGKVFTNAHLSDFMSKAKQAAALPPLPITTDNPNPTTPLERTAAEELLSLAEVLLAVHAPLIYGSDAAITCLAEAPVTSIAMHQGTRALSSATLGALLFTENIDATELYEHIWFEMERLLEAAGNYTRVDEMGAFVTAMADDTYPLSLHRQVLIAEGHDMPTEGPIPSGSPPITITTCNLNGLKEYGHSVARALASPRQCVLFQETKIHHARQVAGLHVHLHNEIGHNNYKIFINDHRQDLDSSPGNRSNGVAAYFHVSMPGFEELRHVHELDIPDRYMVITTMWEDVQVFFHNVYAPVLAPQRPAFFASLPRHFPAGAIHIIGGDFNLPMDVHLDAHYRRAEHNQGKAECVEWLTALRVVDAWRWHHPEDRVLSGPHAKTRLDYIFVDTNVTALSYSNGSYNANAYGGDHMTHSIKLCNEAAATGKSYWRLPRELLDDANVVAAITTEAEQLLDEMRADPDANIGAIWAGWLKRMKRRLQRVHHNSRSALVQEVRGLELAWHAAAAGNRAGHRADGDVAVAKAAYDAAKAEMRQNYKDEQFDLHANKSETGSSFFFRKPPTMRVPITTATVGTNTVTDPAAVASIFTEHWKAIMTAPSREQAPNRATRRAVLRYLDKRLSDEHRTELDRPLEAAELCAALKTMNPAKSPGPDGFSAGFFQVAPTTFSEILLLVFEHQRLHRRRLLHHQRRSAVVLLHKKGDRGDPGTYRPIALMAVEVKVLSRALAYRLSAVAPGLIHASQAGFVRGRRLHDQVHLLHALQHDATDAGSEACATFLDFRKAYDMVNQTFLFEAMAEMNIGEGFISWVALLYKAQVVHLLLHDGLGPAIKPSRGVKQGCPLSCLLFVISIEPLGQMLRAAPEHGILQRDGSVLTSMFFADDSTLLSESLPAAEAQMRIVDKFCRASGAALNLDKCVTVMLDEMAPAVGAMGRDQGLGQATRALPRLGPAQRAHHDRDPGSGHDSSDAEPEYNSDIDSDDAADRIDAADQADMRDAAPADARDADLGDVRHDEVAGVHDNGIAASEDGDVAPAGDRPRHAARQAAVQRQPRVFLQAGGYPVDRVEAPAPIAPPAAEAADVDAGAPAATLLNVAAAGTPVRFLGIYVGQRVDPAYQIQLLTDRYYGSFQHWGYRARTVQGRRLLASAVMASLLWHVTAVVVIPPTTVTAWQRLLTRYVLGRKRDPHENYRSLLHTSWHHDSALGAGAPHLASGIRTQRLLVLQRLMLPVDERPLWAPLVLAQFAECMGALFRASHPYDFLFYLPHQGTKWLTLTALHPFWVSVWREWSKTPMTQRVGVLPSFDKAMNMPVWLTTYGPMAVGPIRHASKLVRVARGRRWCLNGARNGLHALRDFTTPGGAWLTWQQFVGRMRIRNTATRVYLSRHGRITLAVAPNSRAVYAHLTAVYNTLRQSYRVRTDVVLPRPPETAHPFATTIKNHVVPFERWPRANVKKLAYHAPKPTRTHPLISATRPTLAHVRTYLSTSRQLLRAATPVHADVWLRLVLRMLPVNARLPFTQHIEPDVIFCSHGCSAVETELHAFYTCPKIEPLWAWLDTSWRPLGAAVRWTTVTDLSQFQVHARHIRHRDELHQLWVISVAVTVHTIWTRRNAAKFDRRRLPPPQVLTETTYVLWLATIRRQLRLLEDDSPEHRHLLEATQLLLRQRGYRALSTKHPLGLQLRPQPANLKAPPTAGLKTWQPLEPPLAEPRHGLDTVLVDKASHLFAPDVTALELLSWRVHTAGRRRKLVDTDVETVDYLAVARTSGLLELRNPRTFELLWQLHTRITCITSIHQLAGTRSALALVSSHGDVTVFTVRVFENGRLRIGEPQRDRTSDRPVCLVEAVDAPPKVFKWGEPQPKLTSSPPPVGLHVDISRLFQTPWGPAFVGSKVLLVQVSYDIYVVVATTQGDLLIYTHGGICVHHVALHRPLAALVALLGGSIAFTLGTDVGILNVPQWDHPIQLCTGSTNALISLERDVHRPSILYAGTSAGTVLVLRLHRSFSQRQPRAACSIQQQLVPQDQPNLTDWGEVTSRATQVQLASLKRLVFVVANRTFAGYQLVDTNVARRLFATDWNDRHNTTHTKLLVTRDKTHDALVVLSSRFANGSTLVVVHENLMVQDAPHYDVSWVRAPLMVLASLSKKVASSNDAHRTATTKTAFFMTQGLSEELVLTIAGFLDAASLCRLQQTSRQWRHHIVVHASTLWQGLTFKELGINPPMLANDVLGYLGTYQTAVERELRHMNEVKAPYAALEQFCLAEPADHGIIGMFCDVCYFDDVCIGQAIARQRFGAMAMVVVQQPRHVQRFRRASHYVGPINFVPLENPHWPSIDLPKVDPKTPGFRGYAYNLVHMIPGYDHLKPTVVRAILKNIMVFDSAEHAAAYFTMSQTLAPFVTLDNAQPVYELGFASPLRGSLSALSMDQKVHTLTRWRDNTRHAMAYIQYGR</sequence>
<comment type="caution">
    <text evidence="3">The sequence shown here is derived from an EMBL/GenBank/DDBJ whole genome shotgun (WGS) entry which is preliminary data.</text>
</comment>
<dbReference type="Pfam" id="PF03372">
    <property type="entry name" value="Exo_endo_phos"/>
    <property type="match status" value="1"/>
</dbReference>
<evidence type="ECO:0000313" key="4">
    <source>
        <dbReference type="Proteomes" id="UP000265427"/>
    </source>
</evidence>
<reference evidence="3 4" key="1">
    <citation type="submission" date="2018-08" db="EMBL/GenBank/DDBJ databases">
        <title>Aphanomyces genome sequencing and annotation.</title>
        <authorList>
            <person name="Minardi D."/>
            <person name="Oidtmann B."/>
            <person name="Van Der Giezen M."/>
            <person name="Studholme D.J."/>
        </authorList>
    </citation>
    <scope>NUCLEOTIDE SEQUENCE [LARGE SCALE GENOMIC DNA]</scope>
    <source>
        <strain evidence="3 4">Kv</strain>
    </source>
</reference>
<feature type="compositionally biased region" description="Polar residues" evidence="1">
    <location>
        <begin position="377"/>
        <end position="386"/>
    </location>
</feature>
<evidence type="ECO:0000313" key="3">
    <source>
        <dbReference type="EMBL" id="RHY24596.1"/>
    </source>
</evidence>
<dbReference type="InterPro" id="IPR001810">
    <property type="entry name" value="F-box_dom"/>
</dbReference>
<dbReference type="EMBL" id="QUSZ01001819">
    <property type="protein sequence ID" value="RHY24596.1"/>
    <property type="molecule type" value="Genomic_DNA"/>
</dbReference>
<evidence type="ECO:0000259" key="2">
    <source>
        <dbReference type="PROSITE" id="PS50878"/>
    </source>
</evidence>
<dbReference type="InterPro" id="IPR036277">
    <property type="entry name" value="SMC_hinge_sf"/>
</dbReference>
<feature type="region of interest" description="Disordered" evidence="1">
    <location>
        <begin position="1549"/>
        <end position="1580"/>
    </location>
</feature>
<dbReference type="SUPFAM" id="SSF56219">
    <property type="entry name" value="DNase I-like"/>
    <property type="match status" value="1"/>
</dbReference>
<dbReference type="VEuPathDB" id="FungiDB:H257_10514"/>
<dbReference type="GO" id="GO:0005524">
    <property type="term" value="F:ATP binding"/>
    <property type="evidence" value="ECO:0007669"/>
    <property type="project" value="InterPro"/>
</dbReference>
<dbReference type="InterPro" id="IPR005135">
    <property type="entry name" value="Endo/exonuclease/phosphatase"/>
</dbReference>
<dbReference type="Gene3D" id="3.60.10.10">
    <property type="entry name" value="Endonuclease/exonuclease/phosphatase"/>
    <property type="match status" value="1"/>
</dbReference>
<feature type="compositionally biased region" description="Basic and acidic residues" evidence="1">
    <location>
        <begin position="1553"/>
        <end position="1566"/>
    </location>
</feature>
<dbReference type="Pfam" id="PF12937">
    <property type="entry name" value="F-box-like"/>
    <property type="match status" value="1"/>
</dbReference>
<dbReference type="InterPro" id="IPR036047">
    <property type="entry name" value="F-box-like_dom_sf"/>
</dbReference>
<dbReference type="PANTHER" id="PTHR19446">
    <property type="entry name" value="REVERSE TRANSCRIPTASES"/>
    <property type="match status" value="1"/>
</dbReference>
<dbReference type="CDD" id="cd01650">
    <property type="entry name" value="RT_nLTR_like"/>
    <property type="match status" value="1"/>
</dbReference>
<name>A0A397BS01_APHAT</name>
<feature type="compositionally biased region" description="Low complexity" evidence="1">
    <location>
        <begin position="55"/>
        <end position="67"/>
    </location>
</feature>
<gene>
    <name evidence="3" type="ORF">DYB36_003959</name>
</gene>